<dbReference type="AlphaFoldDB" id="A0A6G6GJX2"/>
<dbReference type="Proteomes" id="UP000505306">
    <property type="component" value="Chromosome"/>
</dbReference>
<protein>
    <submittedName>
        <fullName evidence="3">VWA domain-containing protein</fullName>
    </submittedName>
</protein>
<evidence type="ECO:0000256" key="1">
    <source>
        <dbReference type="SAM" id="SignalP"/>
    </source>
</evidence>
<reference evidence="3 4" key="1">
    <citation type="submission" date="2020-02" db="EMBL/GenBank/DDBJ databases">
        <title>Complete genome sequence of Flavobacteriaceae bacterium.</title>
        <authorList>
            <person name="Kim S.-J."/>
            <person name="Kim Y.-S."/>
            <person name="Kim K.-H."/>
        </authorList>
    </citation>
    <scope>NUCLEOTIDE SEQUENCE [LARGE SCALE GENOMIC DNA]</scope>
    <source>
        <strain evidence="3 4">RR4-40</strain>
    </source>
</reference>
<dbReference type="SUPFAM" id="SSF53300">
    <property type="entry name" value="vWA-like"/>
    <property type="match status" value="1"/>
</dbReference>
<dbReference type="Gene3D" id="3.40.50.410">
    <property type="entry name" value="von Willebrand factor, type A domain"/>
    <property type="match status" value="1"/>
</dbReference>
<dbReference type="SMART" id="SM00327">
    <property type="entry name" value="VWA"/>
    <property type="match status" value="1"/>
</dbReference>
<dbReference type="InterPro" id="IPR036465">
    <property type="entry name" value="vWFA_dom_sf"/>
</dbReference>
<gene>
    <name evidence="3" type="ORF">G5B37_04650</name>
</gene>
<evidence type="ECO:0000259" key="2">
    <source>
        <dbReference type="PROSITE" id="PS50234"/>
    </source>
</evidence>
<dbReference type="Pfam" id="PF13519">
    <property type="entry name" value="VWA_2"/>
    <property type="match status" value="1"/>
</dbReference>
<feature type="signal peptide" evidence="1">
    <location>
        <begin position="1"/>
        <end position="19"/>
    </location>
</feature>
<dbReference type="EMBL" id="CP049057">
    <property type="protein sequence ID" value="QIE58875.1"/>
    <property type="molecule type" value="Genomic_DNA"/>
</dbReference>
<proteinExistence type="predicted"/>
<organism evidence="3 4">
    <name type="scientific">Rasiella rasia</name>
    <dbReference type="NCBI Taxonomy" id="2744027"/>
    <lineage>
        <taxon>Bacteria</taxon>
        <taxon>Pseudomonadati</taxon>
        <taxon>Bacteroidota</taxon>
        <taxon>Flavobacteriia</taxon>
        <taxon>Flavobacteriales</taxon>
        <taxon>Flavobacteriaceae</taxon>
        <taxon>Rasiella</taxon>
    </lineage>
</organism>
<feature type="chain" id="PRO_5026137239" evidence="1">
    <location>
        <begin position="20"/>
        <end position="469"/>
    </location>
</feature>
<dbReference type="KEGG" id="mgel:G5B37_04650"/>
<keyword evidence="1" id="KW-0732">Signal</keyword>
<accession>A0A6G6GJX2</accession>
<evidence type="ECO:0000313" key="4">
    <source>
        <dbReference type="Proteomes" id="UP000505306"/>
    </source>
</evidence>
<evidence type="ECO:0000313" key="3">
    <source>
        <dbReference type="EMBL" id="QIE58875.1"/>
    </source>
</evidence>
<feature type="domain" description="VWFA" evidence="2">
    <location>
        <begin position="30"/>
        <end position="208"/>
    </location>
</feature>
<sequence length="469" mass="50552">MKKLLLILCLVFLANLAFGQNKQNPETPSPIIFIYDASGSMWGQMEGKTKMEIASTVLSTSINDFAENQQIGLIAYGHRKKGDCRDVETLLPMSNTSKSKVATAVKNIKPLGKTPLAYTAETVIGQLRTSKQKATIVLITDGIESCDGDICKVVSAAKKEGIDFKLHIVGFGLKKGETEQLKCAAKAGDGNYYDAADASGLGDAMTLVASETVDKPDGNHGVYATMNGEAIDAYVKAYKAGTDNEAGYKRTYRDTAFVFLPQETYDLVVRPLENSKVKPITIKNVQTSDDKLTYTIVSFDGGTLAVTTTNNGEGWDSTLKIKDADGKVVNGARTYGKTKEIELNAGTYSIDIQALVMKGLNTTTTIKDQVIVGGQTTNVSFDFETGQASIAGTYNGEQYDVGVKIKDAATGEIVYGGRTYKKFRDVILNPGTYNVTLVEVGVYNSSAKSAQFTMEVKKGETVTVSKEIK</sequence>
<dbReference type="PROSITE" id="PS50234">
    <property type="entry name" value="VWFA"/>
    <property type="match status" value="1"/>
</dbReference>
<name>A0A6G6GJX2_9FLAO</name>
<dbReference type="InterPro" id="IPR002035">
    <property type="entry name" value="VWF_A"/>
</dbReference>
<dbReference type="RefSeq" id="WP_164678904.1">
    <property type="nucleotide sequence ID" value="NZ_CP049057.1"/>
</dbReference>
<keyword evidence="4" id="KW-1185">Reference proteome</keyword>